<feature type="compositionally biased region" description="Low complexity" evidence="1">
    <location>
        <begin position="36"/>
        <end position="48"/>
    </location>
</feature>
<feature type="compositionally biased region" description="Basic residues" evidence="1">
    <location>
        <begin position="49"/>
        <end position="67"/>
    </location>
</feature>
<sequence>GVRQALPAGDPGLDRGQPRRAGPGRRAAARRGHRGVGLAQAPAAQPSGRGRRRGRARLPARRRHRRADRPDLPPPL</sequence>
<feature type="region of interest" description="Disordered" evidence="1">
    <location>
        <begin position="1"/>
        <end position="76"/>
    </location>
</feature>
<gene>
    <name evidence="2" type="ORF">AVDCRST_MAG38-2363</name>
</gene>
<accession>A0A6J4S0J5</accession>
<feature type="non-terminal residue" evidence="2">
    <location>
        <position position="76"/>
    </location>
</feature>
<dbReference type="AlphaFoldDB" id="A0A6J4S0J5"/>
<feature type="non-terminal residue" evidence="2">
    <location>
        <position position="1"/>
    </location>
</feature>
<evidence type="ECO:0000313" key="2">
    <source>
        <dbReference type="EMBL" id="CAA9486415.1"/>
    </source>
</evidence>
<proteinExistence type="predicted"/>
<reference evidence="2" key="1">
    <citation type="submission" date="2020-02" db="EMBL/GenBank/DDBJ databases">
        <authorList>
            <person name="Meier V. D."/>
        </authorList>
    </citation>
    <scope>NUCLEOTIDE SEQUENCE</scope>
    <source>
        <strain evidence="2">AVDCRST_MAG38</strain>
    </source>
</reference>
<evidence type="ECO:0000256" key="1">
    <source>
        <dbReference type="SAM" id="MobiDB-lite"/>
    </source>
</evidence>
<protein>
    <submittedName>
        <fullName evidence="2">Uncharacterized protein</fullName>
    </submittedName>
</protein>
<dbReference type="EMBL" id="CADCVJ010000200">
    <property type="protein sequence ID" value="CAA9486415.1"/>
    <property type="molecule type" value="Genomic_DNA"/>
</dbReference>
<name>A0A6J4S0J5_9ACTN</name>
<organism evidence="2">
    <name type="scientific">uncultured Solirubrobacteraceae bacterium</name>
    <dbReference type="NCBI Taxonomy" id="1162706"/>
    <lineage>
        <taxon>Bacteria</taxon>
        <taxon>Bacillati</taxon>
        <taxon>Actinomycetota</taxon>
        <taxon>Thermoleophilia</taxon>
        <taxon>Solirubrobacterales</taxon>
        <taxon>Solirubrobacteraceae</taxon>
        <taxon>environmental samples</taxon>
    </lineage>
</organism>